<dbReference type="KEGG" id="sbae:DSM104329_01124"/>
<protein>
    <submittedName>
        <fullName evidence="4">Alkaline phosphatase synthesis transcriptional regulatory protein PhoP</fullName>
    </submittedName>
</protein>
<dbReference type="SUPFAM" id="SSF52172">
    <property type="entry name" value="CheY-like"/>
    <property type="match status" value="1"/>
</dbReference>
<reference evidence="4" key="1">
    <citation type="journal article" date="2022" name="Int. J. Syst. Evol. Microbiol.">
        <title>Pseudomonas aegrilactucae sp. nov. and Pseudomonas morbosilactucae sp. nov., pathogens causing bacterial rot of lettuce in Japan.</title>
        <authorList>
            <person name="Sawada H."/>
            <person name="Fujikawa T."/>
            <person name="Satou M."/>
        </authorList>
    </citation>
    <scope>NUCLEOTIDE SEQUENCE</scope>
    <source>
        <strain evidence="4">0166_1</strain>
    </source>
</reference>
<sequence>MSSRLVLVADDDEDILTLVGLALSRAGVEFIEARDGATALAIAQERLPSLVLLDVSMPKLDGLEVTRRLRAQASTRDIPIILLTARAQSADVEEGFQAGATAYLSKPFSLAALIARVREFTEPGA</sequence>
<dbReference type="PROSITE" id="PS50110">
    <property type="entry name" value="RESPONSE_REGULATORY"/>
    <property type="match status" value="1"/>
</dbReference>
<proteinExistence type="predicted"/>
<dbReference type="SMART" id="SM00448">
    <property type="entry name" value="REC"/>
    <property type="match status" value="1"/>
</dbReference>
<evidence type="ECO:0000313" key="4">
    <source>
        <dbReference type="EMBL" id="UGS34742.1"/>
    </source>
</evidence>
<evidence type="ECO:0000256" key="1">
    <source>
        <dbReference type="ARBA" id="ARBA00022553"/>
    </source>
</evidence>
<keyword evidence="1 2" id="KW-0597">Phosphoprotein</keyword>
<dbReference type="RefSeq" id="WP_259314409.1">
    <property type="nucleotide sequence ID" value="NZ_CP087164.1"/>
</dbReference>
<dbReference type="AlphaFoldDB" id="A0A9E6XUI2"/>
<dbReference type="InterPro" id="IPR001789">
    <property type="entry name" value="Sig_transdc_resp-reg_receiver"/>
</dbReference>
<dbReference type="Gene3D" id="3.40.50.2300">
    <property type="match status" value="1"/>
</dbReference>
<evidence type="ECO:0000313" key="5">
    <source>
        <dbReference type="Proteomes" id="UP001162834"/>
    </source>
</evidence>
<keyword evidence="5" id="KW-1185">Reference proteome</keyword>
<dbReference type="CDD" id="cd17574">
    <property type="entry name" value="REC_OmpR"/>
    <property type="match status" value="1"/>
</dbReference>
<accession>A0A9E6XUI2</accession>
<name>A0A9E6XUI2_9ACTN</name>
<dbReference type="GO" id="GO:0000160">
    <property type="term" value="P:phosphorelay signal transduction system"/>
    <property type="evidence" value="ECO:0007669"/>
    <property type="project" value="InterPro"/>
</dbReference>
<dbReference type="Pfam" id="PF00072">
    <property type="entry name" value="Response_reg"/>
    <property type="match status" value="1"/>
</dbReference>
<dbReference type="Proteomes" id="UP001162834">
    <property type="component" value="Chromosome"/>
</dbReference>
<dbReference type="PANTHER" id="PTHR44591:SF3">
    <property type="entry name" value="RESPONSE REGULATORY DOMAIN-CONTAINING PROTEIN"/>
    <property type="match status" value="1"/>
</dbReference>
<evidence type="ECO:0000256" key="2">
    <source>
        <dbReference type="PROSITE-ProRule" id="PRU00169"/>
    </source>
</evidence>
<dbReference type="InterPro" id="IPR050595">
    <property type="entry name" value="Bact_response_regulator"/>
</dbReference>
<evidence type="ECO:0000259" key="3">
    <source>
        <dbReference type="PROSITE" id="PS50110"/>
    </source>
</evidence>
<dbReference type="InterPro" id="IPR011006">
    <property type="entry name" value="CheY-like_superfamily"/>
</dbReference>
<feature type="domain" description="Response regulatory" evidence="3">
    <location>
        <begin position="5"/>
        <end position="121"/>
    </location>
</feature>
<organism evidence="4 5">
    <name type="scientific">Capillimicrobium parvum</name>
    <dbReference type="NCBI Taxonomy" id="2884022"/>
    <lineage>
        <taxon>Bacteria</taxon>
        <taxon>Bacillati</taxon>
        <taxon>Actinomycetota</taxon>
        <taxon>Thermoleophilia</taxon>
        <taxon>Solirubrobacterales</taxon>
        <taxon>Capillimicrobiaceae</taxon>
        <taxon>Capillimicrobium</taxon>
    </lineage>
</organism>
<feature type="modified residue" description="4-aspartylphosphate" evidence="2">
    <location>
        <position position="54"/>
    </location>
</feature>
<gene>
    <name evidence="4" type="primary">phoP_2</name>
    <name evidence="4" type="ORF">DSM104329_01124</name>
</gene>
<dbReference type="PANTHER" id="PTHR44591">
    <property type="entry name" value="STRESS RESPONSE REGULATOR PROTEIN 1"/>
    <property type="match status" value="1"/>
</dbReference>
<dbReference type="EMBL" id="CP087164">
    <property type="protein sequence ID" value="UGS34742.1"/>
    <property type="molecule type" value="Genomic_DNA"/>
</dbReference>